<evidence type="ECO:0000313" key="3">
    <source>
        <dbReference type="EMBL" id="KIK04093.1"/>
    </source>
</evidence>
<feature type="non-terminal residue" evidence="3">
    <location>
        <position position="158"/>
    </location>
</feature>
<dbReference type="Proteomes" id="UP000054477">
    <property type="component" value="Unassembled WGS sequence"/>
</dbReference>
<keyword evidence="2" id="KW-0812">Transmembrane</keyword>
<evidence type="ECO:0000313" key="4">
    <source>
        <dbReference type="Proteomes" id="UP000054477"/>
    </source>
</evidence>
<keyword evidence="2" id="KW-1133">Transmembrane helix</keyword>
<dbReference type="HOGENOM" id="CLU_1673432_0_0_1"/>
<feature type="transmembrane region" description="Helical" evidence="2">
    <location>
        <begin position="25"/>
        <end position="47"/>
    </location>
</feature>
<feature type="compositionally biased region" description="Low complexity" evidence="1">
    <location>
        <begin position="106"/>
        <end position="119"/>
    </location>
</feature>
<reference evidence="3 4" key="1">
    <citation type="submission" date="2014-04" db="EMBL/GenBank/DDBJ databases">
        <authorList>
            <consortium name="DOE Joint Genome Institute"/>
            <person name="Kuo A."/>
            <person name="Kohler A."/>
            <person name="Nagy L.G."/>
            <person name="Floudas D."/>
            <person name="Copeland A."/>
            <person name="Barry K.W."/>
            <person name="Cichocki N."/>
            <person name="Veneault-Fourrey C."/>
            <person name="LaButti K."/>
            <person name="Lindquist E.A."/>
            <person name="Lipzen A."/>
            <person name="Lundell T."/>
            <person name="Morin E."/>
            <person name="Murat C."/>
            <person name="Sun H."/>
            <person name="Tunlid A."/>
            <person name="Henrissat B."/>
            <person name="Grigoriev I.V."/>
            <person name="Hibbett D.S."/>
            <person name="Martin F."/>
            <person name="Nordberg H.P."/>
            <person name="Cantor M.N."/>
            <person name="Hua S.X."/>
        </authorList>
    </citation>
    <scope>NUCLEOTIDE SEQUENCE [LARGE SCALE GENOMIC DNA]</scope>
    <source>
        <strain evidence="3 4">LaAM-08-1</strain>
    </source>
</reference>
<evidence type="ECO:0000256" key="2">
    <source>
        <dbReference type="SAM" id="Phobius"/>
    </source>
</evidence>
<protein>
    <submittedName>
        <fullName evidence="3">Uncharacterized protein</fullName>
    </submittedName>
</protein>
<proteinExistence type="predicted"/>
<evidence type="ECO:0000256" key="1">
    <source>
        <dbReference type="SAM" id="MobiDB-lite"/>
    </source>
</evidence>
<reference evidence="4" key="2">
    <citation type="submission" date="2015-01" db="EMBL/GenBank/DDBJ databases">
        <title>Evolutionary Origins and Diversification of the Mycorrhizal Mutualists.</title>
        <authorList>
            <consortium name="DOE Joint Genome Institute"/>
            <consortium name="Mycorrhizal Genomics Consortium"/>
            <person name="Kohler A."/>
            <person name="Kuo A."/>
            <person name="Nagy L.G."/>
            <person name="Floudas D."/>
            <person name="Copeland A."/>
            <person name="Barry K.W."/>
            <person name="Cichocki N."/>
            <person name="Veneault-Fourrey C."/>
            <person name="LaButti K."/>
            <person name="Lindquist E.A."/>
            <person name="Lipzen A."/>
            <person name="Lundell T."/>
            <person name="Morin E."/>
            <person name="Murat C."/>
            <person name="Riley R."/>
            <person name="Ohm R."/>
            <person name="Sun H."/>
            <person name="Tunlid A."/>
            <person name="Henrissat B."/>
            <person name="Grigoriev I.V."/>
            <person name="Hibbett D.S."/>
            <person name="Martin F."/>
        </authorList>
    </citation>
    <scope>NUCLEOTIDE SEQUENCE [LARGE SCALE GENOMIC DNA]</scope>
    <source>
        <strain evidence="4">LaAM-08-1</strain>
    </source>
</reference>
<dbReference type="AlphaFoldDB" id="A0A0C9Y7T7"/>
<sequence length="158" mass="17600">MLTQPALTQTPSPSEVKKLGQDTRAVAGGVGGAVGLFILGLVLVPWFRRRRERAMLVQPLQRFPSEHSLGSMERRAAHNGDQRVWASVVEYSRQNVERGSRQNVNQYSQGVDQYSQSSDQYSQGVDQYSAADYSLLGSPRRPEPLVLRSSTGDSFTWD</sequence>
<keyword evidence="2" id="KW-0472">Membrane</keyword>
<gene>
    <name evidence="3" type="ORF">K443DRAFT_676220</name>
</gene>
<accession>A0A0C9Y7T7</accession>
<feature type="region of interest" description="Disordered" evidence="1">
    <location>
        <begin position="96"/>
        <end position="119"/>
    </location>
</feature>
<organism evidence="3 4">
    <name type="scientific">Laccaria amethystina LaAM-08-1</name>
    <dbReference type="NCBI Taxonomy" id="1095629"/>
    <lineage>
        <taxon>Eukaryota</taxon>
        <taxon>Fungi</taxon>
        <taxon>Dikarya</taxon>
        <taxon>Basidiomycota</taxon>
        <taxon>Agaricomycotina</taxon>
        <taxon>Agaricomycetes</taxon>
        <taxon>Agaricomycetidae</taxon>
        <taxon>Agaricales</taxon>
        <taxon>Agaricineae</taxon>
        <taxon>Hydnangiaceae</taxon>
        <taxon>Laccaria</taxon>
    </lineage>
</organism>
<name>A0A0C9Y7T7_9AGAR</name>
<keyword evidence="4" id="KW-1185">Reference proteome</keyword>
<dbReference type="EMBL" id="KN838573">
    <property type="protein sequence ID" value="KIK04093.1"/>
    <property type="molecule type" value="Genomic_DNA"/>
</dbReference>